<sequence length="57" mass="6028">LSPDDRAARIWAEAQARLSARARAGRAVNLDPAALVMDMVLDLAQLPPAQAALPHKG</sequence>
<organism evidence="1 2">
    <name type="scientific">Paracoccus liaowanqingii</name>
    <dbReference type="NCBI Taxonomy" id="2560053"/>
    <lineage>
        <taxon>Bacteria</taxon>
        <taxon>Pseudomonadati</taxon>
        <taxon>Pseudomonadota</taxon>
        <taxon>Alphaproteobacteria</taxon>
        <taxon>Rhodobacterales</taxon>
        <taxon>Paracoccaceae</taxon>
        <taxon>Paracoccus</taxon>
    </lineage>
</organism>
<comment type="caution">
    <text evidence="1">The sequence shown here is derived from an EMBL/GenBank/DDBJ whole genome shotgun (WGS) entry which is preliminary data.</text>
</comment>
<evidence type="ECO:0000313" key="1">
    <source>
        <dbReference type="EMBL" id="TGN43156.1"/>
    </source>
</evidence>
<dbReference type="AlphaFoldDB" id="A0A4Z1BVK5"/>
<feature type="non-terminal residue" evidence="1">
    <location>
        <position position="1"/>
    </location>
</feature>
<keyword evidence="2" id="KW-1185">Reference proteome</keyword>
<gene>
    <name evidence="1" type="ORF">E4L95_20785</name>
</gene>
<dbReference type="Proteomes" id="UP000297972">
    <property type="component" value="Unassembled WGS sequence"/>
</dbReference>
<accession>A0A4Z1BVK5</accession>
<name>A0A4Z1BVK5_9RHOB</name>
<evidence type="ECO:0000313" key="2">
    <source>
        <dbReference type="Proteomes" id="UP000297972"/>
    </source>
</evidence>
<proteinExistence type="predicted"/>
<dbReference type="EMBL" id="SRPG01000362">
    <property type="protein sequence ID" value="TGN43156.1"/>
    <property type="molecule type" value="Genomic_DNA"/>
</dbReference>
<reference evidence="1 2" key="1">
    <citation type="submission" date="2019-03" db="EMBL/GenBank/DDBJ databases">
        <authorList>
            <person name="Li J."/>
        </authorList>
    </citation>
    <scope>NUCLEOTIDE SEQUENCE [LARGE SCALE GENOMIC DNA]</scope>
    <source>
        <strain evidence="1 2">3058</strain>
    </source>
</reference>
<protein>
    <submittedName>
        <fullName evidence="1">DNA polymerase III subunit delta</fullName>
    </submittedName>
</protein>